<evidence type="ECO:0000313" key="8">
    <source>
        <dbReference type="Proteomes" id="UP000187209"/>
    </source>
</evidence>
<comment type="caution">
    <text evidence="7">The sequence shown here is derived from an EMBL/GenBank/DDBJ whole genome shotgun (WGS) entry which is preliminary data.</text>
</comment>
<reference evidence="7 8" key="1">
    <citation type="submission" date="2016-11" db="EMBL/GenBank/DDBJ databases">
        <title>The macronuclear genome of Stentor coeruleus: a giant cell with tiny introns.</title>
        <authorList>
            <person name="Slabodnick M."/>
            <person name="Ruby J.G."/>
            <person name="Reiff S.B."/>
            <person name="Swart E.C."/>
            <person name="Gosai S."/>
            <person name="Prabakaran S."/>
            <person name="Witkowska E."/>
            <person name="Larue G.E."/>
            <person name="Fisher S."/>
            <person name="Freeman R.M."/>
            <person name="Gunawardena J."/>
            <person name="Chu W."/>
            <person name="Stover N.A."/>
            <person name="Gregory B.D."/>
            <person name="Nowacki M."/>
            <person name="Derisi J."/>
            <person name="Roy S.W."/>
            <person name="Marshall W.F."/>
            <person name="Sood P."/>
        </authorList>
    </citation>
    <scope>NUCLEOTIDE SEQUENCE [LARGE SCALE GENOMIC DNA]</scope>
    <source>
        <strain evidence="7">WM001</strain>
    </source>
</reference>
<dbReference type="PANTHER" id="PTHR43807:SF20">
    <property type="entry name" value="FI04487P"/>
    <property type="match status" value="1"/>
</dbReference>
<dbReference type="PANTHER" id="PTHR43807">
    <property type="entry name" value="FI04487P"/>
    <property type="match status" value="1"/>
</dbReference>
<comment type="similarity">
    <text evidence="2">Belongs to the class-I pyridoxal-phosphate-dependent aminotransferase family.</text>
</comment>
<evidence type="ECO:0000256" key="5">
    <source>
        <dbReference type="ARBA" id="ARBA00022898"/>
    </source>
</evidence>
<accession>A0A1R2CTD9</accession>
<dbReference type="GO" id="GO:0030170">
    <property type="term" value="F:pyridoxal phosphate binding"/>
    <property type="evidence" value="ECO:0007669"/>
    <property type="project" value="InterPro"/>
</dbReference>
<comment type="cofactor">
    <cofactor evidence="1">
        <name>pyridoxal 5'-phosphate</name>
        <dbReference type="ChEBI" id="CHEBI:597326"/>
    </cofactor>
</comment>
<dbReference type="SUPFAM" id="SSF53383">
    <property type="entry name" value="PLP-dependent transferases"/>
    <property type="match status" value="1"/>
</dbReference>
<dbReference type="GO" id="GO:0005737">
    <property type="term" value="C:cytoplasm"/>
    <property type="evidence" value="ECO:0007669"/>
    <property type="project" value="TreeGrafter"/>
</dbReference>
<dbReference type="GO" id="GO:0016212">
    <property type="term" value="F:kynurenine-oxoglutarate transaminase activity"/>
    <property type="evidence" value="ECO:0007669"/>
    <property type="project" value="TreeGrafter"/>
</dbReference>
<dbReference type="FunFam" id="3.40.640.10:FF:000024">
    <property type="entry name" value="Kynurenine--oxoglutarate transaminase 3"/>
    <property type="match status" value="1"/>
</dbReference>
<dbReference type="InterPro" id="IPR051326">
    <property type="entry name" value="Kynurenine-oxoglutarate_AT"/>
</dbReference>
<evidence type="ECO:0000256" key="2">
    <source>
        <dbReference type="ARBA" id="ARBA00007441"/>
    </source>
</evidence>
<evidence type="ECO:0000313" key="7">
    <source>
        <dbReference type="EMBL" id="OMJ92243.1"/>
    </source>
</evidence>
<evidence type="ECO:0000259" key="6">
    <source>
        <dbReference type="Pfam" id="PF00155"/>
    </source>
</evidence>
<dbReference type="AlphaFoldDB" id="A0A1R2CTD9"/>
<dbReference type="Gene3D" id="3.90.1150.10">
    <property type="entry name" value="Aspartate Aminotransferase, domain 1"/>
    <property type="match status" value="1"/>
</dbReference>
<dbReference type="Pfam" id="PF00155">
    <property type="entry name" value="Aminotran_1_2"/>
    <property type="match status" value="1"/>
</dbReference>
<sequence>MWKDISNNLENFQYTIWNEFTQLVLKHQAINLGQGFPNFSCPQFVKDALTDAVNNNENQYSRSAGFPMLVEEIAKIYGIKHNRKIDPMTEIAVCYGAGEALCNIAMALINPGDEVIIIDPSFDIYIPQICIPGGIPIRVSLEPPIDNISPWTINFDKLESAFTNKTKIFLFNTPNNPVGKVFTREELEKIAQILEKWPNVVIVADEVYEHIVFDGKEHISLADIGNLWERSVTLSSAGKLFSITGWKTGWAVGGPIIIKNMVVSKLWISFCSNTVCQGAIARCLRFAENEYEDFPNYYKWLCKQYEEKRERIKYILNNSNVIKVQPLLSEGGFFLVGRILDDGDFIPEKFKNETSLDFAFCRWLIEEHKVSAIPCSAFFGENNKHFGSNLIRFALCKELSEYDKAEKILIR</sequence>
<evidence type="ECO:0000256" key="1">
    <source>
        <dbReference type="ARBA" id="ARBA00001933"/>
    </source>
</evidence>
<keyword evidence="3" id="KW-0032">Aminotransferase</keyword>
<keyword evidence="4" id="KW-0808">Transferase</keyword>
<feature type="domain" description="Aminotransferase class I/classII large" evidence="6">
    <location>
        <begin position="29"/>
        <end position="378"/>
    </location>
</feature>
<dbReference type="Gene3D" id="3.40.640.10">
    <property type="entry name" value="Type I PLP-dependent aspartate aminotransferase-like (Major domain)"/>
    <property type="match status" value="1"/>
</dbReference>
<dbReference type="CDD" id="cd00609">
    <property type="entry name" value="AAT_like"/>
    <property type="match status" value="1"/>
</dbReference>
<dbReference type="Proteomes" id="UP000187209">
    <property type="component" value="Unassembled WGS sequence"/>
</dbReference>
<dbReference type="InterPro" id="IPR015422">
    <property type="entry name" value="PyrdxlP-dep_Trfase_small"/>
</dbReference>
<protein>
    <recommendedName>
        <fullName evidence="6">Aminotransferase class I/classII large domain-containing protein</fullName>
    </recommendedName>
</protein>
<dbReference type="EMBL" id="MPUH01000065">
    <property type="protein sequence ID" value="OMJ92243.1"/>
    <property type="molecule type" value="Genomic_DNA"/>
</dbReference>
<dbReference type="InterPro" id="IPR015421">
    <property type="entry name" value="PyrdxlP-dep_Trfase_major"/>
</dbReference>
<dbReference type="OrthoDB" id="2414662at2759"/>
<gene>
    <name evidence="7" type="ORF">SteCoe_5012</name>
</gene>
<evidence type="ECO:0000256" key="3">
    <source>
        <dbReference type="ARBA" id="ARBA00022576"/>
    </source>
</evidence>
<evidence type="ECO:0000256" key="4">
    <source>
        <dbReference type="ARBA" id="ARBA00022679"/>
    </source>
</evidence>
<name>A0A1R2CTD9_9CILI</name>
<keyword evidence="8" id="KW-1185">Reference proteome</keyword>
<proteinExistence type="inferred from homology"/>
<organism evidence="7 8">
    <name type="scientific">Stentor coeruleus</name>
    <dbReference type="NCBI Taxonomy" id="5963"/>
    <lineage>
        <taxon>Eukaryota</taxon>
        <taxon>Sar</taxon>
        <taxon>Alveolata</taxon>
        <taxon>Ciliophora</taxon>
        <taxon>Postciliodesmatophora</taxon>
        <taxon>Heterotrichea</taxon>
        <taxon>Heterotrichida</taxon>
        <taxon>Stentoridae</taxon>
        <taxon>Stentor</taxon>
    </lineage>
</organism>
<dbReference type="InterPro" id="IPR004839">
    <property type="entry name" value="Aminotransferase_I/II_large"/>
</dbReference>
<keyword evidence="5" id="KW-0663">Pyridoxal phosphate</keyword>
<dbReference type="InterPro" id="IPR015424">
    <property type="entry name" value="PyrdxlP-dep_Trfase"/>
</dbReference>